<keyword evidence="7 13" id="KW-1133">Transmembrane helix</keyword>
<gene>
    <name evidence="15" type="ORF">TMI583_LOCUS37076</name>
</gene>
<dbReference type="EMBL" id="CAJOBA010054117">
    <property type="protein sequence ID" value="CAF4271827.1"/>
    <property type="molecule type" value="Genomic_DNA"/>
</dbReference>
<dbReference type="GO" id="GO:0005886">
    <property type="term" value="C:plasma membrane"/>
    <property type="evidence" value="ECO:0007669"/>
    <property type="project" value="InterPro"/>
</dbReference>
<keyword evidence="3 13" id="KW-0812">Transmembrane</keyword>
<proteinExistence type="predicted"/>
<protein>
    <recommendedName>
        <fullName evidence="14">Cadherin domain-containing protein</fullName>
    </recommendedName>
</protein>
<feature type="region of interest" description="Disordered" evidence="12">
    <location>
        <begin position="751"/>
        <end position="784"/>
    </location>
</feature>
<evidence type="ECO:0000256" key="11">
    <source>
        <dbReference type="PROSITE-ProRule" id="PRU00043"/>
    </source>
</evidence>
<feature type="compositionally biased region" description="Polar residues" evidence="12">
    <location>
        <begin position="723"/>
        <end position="735"/>
    </location>
</feature>
<keyword evidence="10" id="KW-0325">Glycoprotein</keyword>
<evidence type="ECO:0000259" key="14">
    <source>
        <dbReference type="PROSITE" id="PS50268"/>
    </source>
</evidence>
<dbReference type="FunFam" id="2.60.40.60:FF:000013">
    <property type="entry name" value="Cadherin EGF LAG seven-pass G-type receptor"/>
    <property type="match status" value="1"/>
</dbReference>
<feature type="domain" description="Cadherin" evidence="14">
    <location>
        <begin position="192"/>
        <end position="306"/>
    </location>
</feature>
<keyword evidence="4" id="KW-0732">Signal</keyword>
<dbReference type="GO" id="GO:0005509">
    <property type="term" value="F:calcium ion binding"/>
    <property type="evidence" value="ECO:0007669"/>
    <property type="project" value="UniProtKB-UniRule"/>
</dbReference>
<organism evidence="15 16">
    <name type="scientific">Didymodactylos carnosus</name>
    <dbReference type="NCBI Taxonomy" id="1234261"/>
    <lineage>
        <taxon>Eukaryota</taxon>
        <taxon>Metazoa</taxon>
        <taxon>Spiralia</taxon>
        <taxon>Gnathifera</taxon>
        <taxon>Rotifera</taxon>
        <taxon>Eurotatoria</taxon>
        <taxon>Bdelloidea</taxon>
        <taxon>Philodinida</taxon>
        <taxon>Philodinidae</taxon>
        <taxon>Didymodactylos</taxon>
    </lineage>
</organism>
<evidence type="ECO:0000256" key="10">
    <source>
        <dbReference type="ARBA" id="ARBA00023180"/>
    </source>
</evidence>
<feature type="region of interest" description="Disordered" evidence="12">
    <location>
        <begin position="714"/>
        <end position="737"/>
    </location>
</feature>
<dbReference type="SUPFAM" id="SSF49313">
    <property type="entry name" value="Cadherin-like"/>
    <property type="match status" value="5"/>
</dbReference>
<dbReference type="SMART" id="SM00112">
    <property type="entry name" value="CA"/>
    <property type="match status" value="5"/>
</dbReference>
<reference evidence="15" key="1">
    <citation type="submission" date="2021-02" db="EMBL/GenBank/DDBJ databases">
        <authorList>
            <person name="Nowell W R."/>
        </authorList>
    </citation>
    <scope>NUCLEOTIDE SEQUENCE</scope>
</reference>
<comment type="caution">
    <text evidence="15">The sequence shown here is derived from an EMBL/GenBank/DDBJ whole genome shotgun (WGS) entry which is preliminary data.</text>
</comment>
<dbReference type="AlphaFoldDB" id="A0A8S2T602"/>
<feature type="domain" description="Cadherin" evidence="14">
    <location>
        <begin position="7"/>
        <end position="77"/>
    </location>
</feature>
<feature type="domain" description="Cadherin" evidence="14">
    <location>
        <begin position="307"/>
        <end position="419"/>
    </location>
</feature>
<dbReference type="InterPro" id="IPR015919">
    <property type="entry name" value="Cadherin-like_sf"/>
</dbReference>
<evidence type="ECO:0000313" key="15">
    <source>
        <dbReference type="EMBL" id="CAF4271827.1"/>
    </source>
</evidence>
<evidence type="ECO:0000256" key="8">
    <source>
        <dbReference type="ARBA" id="ARBA00023136"/>
    </source>
</evidence>
<evidence type="ECO:0000256" key="12">
    <source>
        <dbReference type="SAM" id="MobiDB-lite"/>
    </source>
</evidence>
<evidence type="ECO:0000313" key="16">
    <source>
        <dbReference type="Proteomes" id="UP000682733"/>
    </source>
</evidence>
<evidence type="ECO:0000256" key="7">
    <source>
        <dbReference type="ARBA" id="ARBA00022989"/>
    </source>
</evidence>
<evidence type="ECO:0000256" key="4">
    <source>
        <dbReference type="ARBA" id="ARBA00022729"/>
    </source>
</evidence>
<evidence type="ECO:0000256" key="6">
    <source>
        <dbReference type="ARBA" id="ARBA00022837"/>
    </source>
</evidence>
<dbReference type="PRINTS" id="PR00205">
    <property type="entry name" value="CADHERIN"/>
</dbReference>
<feature type="domain" description="Cadherin" evidence="14">
    <location>
        <begin position="78"/>
        <end position="195"/>
    </location>
</feature>
<dbReference type="InterPro" id="IPR050174">
    <property type="entry name" value="Protocadherin/Cadherin-CA"/>
</dbReference>
<name>A0A8S2T602_9BILA</name>
<dbReference type="GO" id="GO:0007156">
    <property type="term" value="P:homophilic cell adhesion via plasma membrane adhesion molecules"/>
    <property type="evidence" value="ECO:0007669"/>
    <property type="project" value="InterPro"/>
</dbReference>
<feature type="non-terminal residue" evidence="15">
    <location>
        <position position="799"/>
    </location>
</feature>
<accession>A0A8S2T602</accession>
<feature type="transmembrane region" description="Helical" evidence="13">
    <location>
        <begin position="666"/>
        <end position="693"/>
    </location>
</feature>
<evidence type="ECO:0000256" key="3">
    <source>
        <dbReference type="ARBA" id="ARBA00022692"/>
    </source>
</evidence>
<feature type="compositionally biased region" description="Low complexity" evidence="12">
    <location>
        <begin position="752"/>
        <end position="761"/>
    </location>
</feature>
<dbReference type="Pfam" id="PF00028">
    <property type="entry name" value="Cadherin"/>
    <property type="match status" value="3"/>
</dbReference>
<dbReference type="Proteomes" id="UP000682733">
    <property type="component" value="Unassembled WGS sequence"/>
</dbReference>
<keyword evidence="9" id="KW-1015">Disulfide bond</keyword>
<evidence type="ECO:0000256" key="13">
    <source>
        <dbReference type="SAM" id="Phobius"/>
    </source>
</evidence>
<evidence type="ECO:0000256" key="2">
    <source>
        <dbReference type="ARBA" id="ARBA00022536"/>
    </source>
</evidence>
<comment type="subcellular location">
    <subcellularLocation>
        <location evidence="1">Membrane</location>
        <topology evidence="1">Single-pass membrane protein</topology>
    </subcellularLocation>
</comment>
<dbReference type="PANTHER" id="PTHR24028:SF146">
    <property type="entry name" value="CADHERIN 96CB, ISOFORM D-RELATED"/>
    <property type="match status" value="1"/>
</dbReference>
<evidence type="ECO:0000256" key="5">
    <source>
        <dbReference type="ARBA" id="ARBA00022737"/>
    </source>
</evidence>
<feature type="non-terminal residue" evidence="15">
    <location>
        <position position="1"/>
    </location>
</feature>
<dbReference type="PROSITE" id="PS50268">
    <property type="entry name" value="CADHERIN_2"/>
    <property type="match status" value="4"/>
</dbReference>
<dbReference type="CDD" id="cd11304">
    <property type="entry name" value="Cadherin_repeat"/>
    <property type="match status" value="4"/>
</dbReference>
<keyword evidence="5" id="KW-0677">Repeat</keyword>
<keyword evidence="6 11" id="KW-0106">Calcium</keyword>
<feature type="compositionally biased region" description="Polar residues" evidence="12">
    <location>
        <begin position="772"/>
        <end position="784"/>
    </location>
</feature>
<sequence>VNSVQSYSLDGFNSSDFELDYSSLDMPYLVVKRRLDRETISSYNLTLIASDNGKPLLSGSTQLNIQISDVNDNVPQFKQSVYNIDVKENIPVGSILLRVEATDADIGENGLIRYELLNGNQLPFIIDSSTGEIRIFSSLDYETVKSYRLTVKAQDGGQDSMPTYATVVIQVLDCNEIQIKVEGNTTLKQSRNPQRTILFVQENVLIGTTLAHVILSDNDSFVNGNPYLQLISASPPVPFVHKLLYVSDIKNTKLYALVLQYALDRETKSLYDDIEIVAHDSGTPSLSTSLQLTLNVTDVNDCIPTFEKKIYEFNINENNPTDFYIGTLKASDCDLGMNAELEYQTVNDTNDFLKINSTTGELFIMKTIDYELLNNTRKNSTIYEIEFTVKVIDHGQPPLTSETRVLLYIHDLNDNEPIFNSSNDYNWIIKIPNLKQHDVIGQVQATDADCGLQGLVRYNIRSLSLEEECLVVGITQFGFVYIVSSSCLFDQQRLFRYQLRAYDLGIPVSKSTTKTLNIVVSPNLTVEIPYASLVPNALSIDRQEKVFVSTVVDLTQTFVNKVSFILDVDNMNYSLPQIGVKNSSSSYWNITSDGQVSLNSLPVPSSTTFDVLVVDLFNSSFSTHVSIQTEFCNNSIPRSCEYAQQRLIHAAQSSYTTTVILDQSRLLSWAIGLALSFTFICVGIFSIIACLCCRRQQKQHPSIHQQNQFLQCNDDSNSEKTESSSGQFKTSSESTTVRDADGDSICIINRHSSSLSSSPPSQWAYSQVRRPTPSQQESHYCRESTVQLYREQQPSYFYD</sequence>
<evidence type="ECO:0000256" key="1">
    <source>
        <dbReference type="ARBA" id="ARBA00004167"/>
    </source>
</evidence>
<dbReference type="PANTHER" id="PTHR24028">
    <property type="entry name" value="CADHERIN-87A"/>
    <property type="match status" value="1"/>
</dbReference>
<evidence type="ECO:0000256" key="9">
    <source>
        <dbReference type="ARBA" id="ARBA00023157"/>
    </source>
</evidence>
<dbReference type="Gene3D" id="2.60.40.60">
    <property type="entry name" value="Cadherins"/>
    <property type="match status" value="5"/>
</dbReference>
<keyword evidence="2" id="KW-0245">EGF-like domain</keyword>
<dbReference type="PROSITE" id="PS00232">
    <property type="entry name" value="CADHERIN_1"/>
    <property type="match status" value="2"/>
</dbReference>
<keyword evidence="8 13" id="KW-0472">Membrane</keyword>
<dbReference type="InterPro" id="IPR020894">
    <property type="entry name" value="Cadherin_CS"/>
</dbReference>
<dbReference type="InterPro" id="IPR002126">
    <property type="entry name" value="Cadherin-like_dom"/>
</dbReference>